<accession>A0ACC0DM97</accession>
<name>A0ACC0DM97_9PEZI</name>
<evidence type="ECO:0000313" key="2">
    <source>
        <dbReference type="Proteomes" id="UP001497680"/>
    </source>
</evidence>
<protein>
    <submittedName>
        <fullName evidence="1">Uncharacterized protein</fullName>
    </submittedName>
</protein>
<proteinExistence type="predicted"/>
<comment type="caution">
    <text evidence="1">The sequence shown here is derived from an EMBL/GenBank/DDBJ whole genome shotgun (WGS) entry which is preliminary data.</text>
</comment>
<dbReference type="EMBL" id="MU394280">
    <property type="protein sequence ID" value="KAI6094021.1"/>
    <property type="molecule type" value="Genomic_DNA"/>
</dbReference>
<organism evidence="1 2">
    <name type="scientific">Hypoxylon rubiginosum</name>
    <dbReference type="NCBI Taxonomy" id="110542"/>
    <lineage>
        <taxon>Eukaryota</taxon>
        <taxon>Fungi</taxon>
        <taxon>Dikarya</taxon>
        <taxon>Ascomycota</taxon>
        <taxon>Pezizomycotina</taxon>
        <taxon>Sordariomycetes</taxon>
        <taxon>Xylariomycetidae</taxon>
        <taxon>Xylariales</taxon>
        <taxon>Hypoxylaceae</taxon>
        <taxon>Hypoxylon</taxon>
    </lineage>
</organism>
<dbReference type="Proteomes" id="UP001497680">
    <property type="component" value="Unassembled WGS sequence"/>
</dbReference>
<evidence type="ECO:0000313" key="1">
    <source>
        <dbReference type="EMBL" id="KAI6094021.1"/>
    </source>
</evidence>
<reference evidence="1 2" key="1">
    <citation type="journal article" date="2022" name="New Phytol.">
        <title>Ecological generalism drives hyperdiversity of secondary metabolite gene clusters in xylarialean endophytes.</title>
        <authorList>
            <person name="Franco M.E.E."/>
            <person name="Wisecaver J.H."/>
            <person name="Arnold A.E."/>
            <person name="Ju Y.M."/>
            <person name="Slot J.C."/>
            <person name="Ahrendt S."/>
            <person name="Moore L.P."/>
            <person name="Eastman K.E."/>
            <person name="Scott K."/>
            <person name="Konkel Z."/>
            <person name="Mondo S.J."/>
            <person name="Kuo A."/>
            <person name="Hayes R.D."/>
            <person name="Haridas S."/>
            <person name="Andreopoulos B."/>
            <person name="Riley R."/>
            <person name="LaButti K."/>
            <person name="Pangilinan J."/>
            <person name="Lipzen A."/>
            <person name="Amirebrahimi M."/>
            <person name="Yan J."/>
            <person name="Adam C."/>
            <person name="Keymanesh K."/>
            <person name="Ng V."/>
            <person name="Louie K."/>
            <person name="Northen T."/>
            <person name="Drula E."/>
            <person name="Henrissat B."/>
            <person name="Hsieh H.M."/>
            <person name="Youens-Clark K."/>
            <person name="Lutzoni F."/>
            <person name="Miadlikowska J."/>
            <person name="Eastwood D.C."/>
            <person name="Hamelin R.C."/>
            <person name="Grigoriev I.V."/>
            <person name="U'Ren J.M."/>
        </authorList>
    </citation>
    <scope>NUCLEOTIDE SEQUENCE [LARGE SCALE GENOMIC DNA]</scope>
    <source>
        <strain evidence="1 2">ER1909</strain>
    </source>
</reference>
<sequence length="125" mass="13938">MTTDVKATAAARNKRNGKQRNRSGGGKWDRRSGHTNVAREDTNEHALLRRQLTSGFSDRAMREQEPIMGSFANLLISRLKDATQEDSRQNMQDWYTWTTFDVIGDLSFGVAGGFGCVKTPAFIPG</sequence>
<gene>
    <name evidence="1" type="ORF">F4821DRAFT_253014</name>
</gene>
<keyword evidence="2" id="KW-1185">Reference proteome</keyword>